<dbReference type="Pfam" id="PF16822">
    <property type="entry name" value="ALGX"/>
    <property type="match status" value="1"/>
</dbReference>
<feature type="signal peptide" evidence="7">
    <location>
        <begin position="1"/>
        <end position="23"/>
    </location>
</feature>
<keyword evidence="5" id="KW-0574">Periplasm</keyword>
<dbReference type="PROSITE" id="PS51257">
    <property type="entry name" value="PROKAR_LIPOPROTEIN"/>
    <property type="match status" value="1"/>
</dbReference>
<evidence type="ECO:0000256" key="1">
    <source>
        <dbReference type="ARBA" id="ARBA00004418"/>
    </source>
</evidence>
<proteinExistence type="predicted"/>
<dbReference type="GO" id="GO:0042121">
    <property type="term" value="P:alginic acid biosynthetic process"/>
    <property type="evidence" value="ECO:0007669"/>
    <property type="project" value="UniProtKB-KW"/>
</dbReference>
<evidence type="ECO:0000259" key="8">
    <source>
        <dbReference type="Pfam" id="PF16822"/>
    </source>
</evidence>
<dbReference type="Proteomes" id="UP000484076">
    <property type="component" value="Unassembled WGS sequence"/>
</dbReference>
<evidence type="ECO:0000313" key="10">
    <source>
        <dbReference type="Proteomes" id="UP000484076"/>
    </source>
</evidence>
<comment type="subcellular location">
    <subcellularLocation>
        <location evidence="1">Periplasm</location>
    </subcellularLocation>
</comment>
<comment type="pathway">
    <text evidence="2">Glycan biosynthesis; alginate biosynthesis.</text>
</comment>
<keyword evidence="10" id="KW-1185">Reference proteome</keyword>
<keyword evidence="6" id="KW-0016">Alginate biosynthesis</keyword>
<dbReference type="EMBL" id="WHUT02000005">
    <property type="protein sequence ID" value="NUB44844.1"/>
    <property type="molecule type" value="Genomic_DNA"/>
</dbReference>
<dbReference type="InterPro" id="IPR031811">
    <property type="entry name" value="ALGX/ALGJ_SGNH-like"/>
</dbReference>
<reference evidence="9" key="1">
    <citation type="submission" date="2020-05" db="EMBL/GenBank/DDBJ databases">
        <title>Fertoebacter nigrum gen. nov., sp. nov., a new member of the family Rhodobacteraceae.</title>
        <authorList>
            <person name="Szuroczki S."/>
            <person name="Abbaszade G."/>
            <person name="Buni D."/>
            <person name="Schumann P."/>
            <person name="Toth E."/>
        </authorList>
    </citation>
    <scope>NUCLEOTIDE SEQUENCE</scope>
    <source>
        <strain evidence="9">RG-N-1a</strain>
    </source>
</reference>
<sequence length="436" mass="46769">MTIRATFALAFGLAALAAAPVAAQSVFGCTDLDGRHSMASIEGANGTFYRVNPDLRMFHGFSDETVDDLARLSQALSDQGTTLVYIPLPTKSLALPDMLPQRARDYGFDVSMATTLYIDIQDRLREKSVLTADVRRALRAGGKDAPSIFQADYRLTSAGAQRMAQAIGETISQAPGFAGLPRGRFETRPSGMVTLPSDMRSALQRHCMIALPPVETENYATDRLQAASASNESTIFGGRAVTARVAIVGTEHTGEAAVNLPGFLAQATGLEVLQYSVNGGGSFAAISSYLTSREFQEARPAFLVWINPVENNLAQFGDQPLRELIAAAGPNCRLPLPTLAGSRADVVTADLTPLDRSQNYTLLVESDGTQATSARFEFRAASGLMRAKSVYRHPDQVKTGRFYMPMSGLWPEGAQAVDIVLDVPFAGSARVTACFD</sequence>
<keyword evidence="3" id="KW-0808">Transferase</keyword>
<gene>
    <name evidence="9" type="ORF">GEU84_010650</name>
</gene>
<evidence type="ECO:0000256" key="5">
    <source>
        <dbReference type="ARBA" id="ARBA00022764"/>
    </source>
</evidence>
<name>A0A8X8GV01_9RHOB</name>
<protein>
    <recommendedName>
        <fullName evidence="8">AlgX/AlgJ SGNH hydrolase-like domain-containing protein</fullName>
    </recommendedName>
</protein>
<evidence type="ECO:0000256" key="3">
    <source>
        <dbReference type="ARBA" id="ARBA00022679"/>
    </source>
</evidence>
<dbReference type="AlphaFoldDB" id="A0A8X8GV01"/>
<evidence type="ECO:0000256" key="6">
    <source>
        <dbReference type="ARBA" id="ARBA00022841"/>
    </source>
</evidence>
<comment type="caution">
    <text evidence="9">The sequence shown here is derived from an EMBL/GenBank/DDBJ whole genome shotgun (WGS) entry which is preliminary data.</text>
</comment>
<feature type="chain" id="PRO_5036449912" description="AlgX/AlgJ SGNH hydrolase-like domain-containing protein" evidence="7">
    <location>
        <begin position="24"/>
        <end position="436"/>
    </location>
</feature>
<dbReference type="RefSeq" id="WP_152826240.1">
    <property type="nucleotide sequence ID" value="NZ_WHUT02000005.1"/>
</dbReference>
<evidence type="ECO:0000256" key="7">
    <source>
        <dbReference type="SAM" id="SignalP"/>
    </source>
</evidence>
<evidence type="ECO:0000256" key="4">
    <source>
        <dbReference type="ARBA" id="ARBA00022729"/>
    </source>
</evidence>
<organism evidence="9 10">
    <name type="scientific">Fertoeibacter niger</name>
    <dbReference type="NCBI Taxonomy" id="2656921"/>
    <lineage>
        <taxon>Bacteria</taxon>
        <taxon>Pseudomonadati</taxon>
        <taxon>Pseudomonadota</taxon>
        <taxon>Alphaproteobacteria</taxon>
        <taxon>Rhodobacterales</taxon>
        <taxon>Paracoccaceae</taxon>
        <taxon>Fertoeibacter</taxon>
    </lineage>
</organism>
<dbReference type="GO" id="GO:0042597">
    <property type="term" value="C:periplasmic space"/>
    <property type="evidence" value="ECO:0007669"/>
    <property type="project" value="UniProtKB-SubCell"/>
</dbReference>
<evidence type="ECO:0000313" key="9">
    <source>
        <dbReference type="EMBL" id="NUB44844.1"/>
    </source>
</evidence>
<keyword evidence="4 7" id="KW-0732">Signal</keyword>
<accession>A0A8X8GV01</accession>
<dbReference type="GO" id="GO:0016740">
    <property type="term" value="F:transferase activity"/>
    <property type="evidence" value="ECO:0007669"/>
    <property type="project" value="UniProtKB-KW"/>
</dbReference>
<feature type="domain" description="AlgX/AlgJ SGNH hydrolase-like" evidence="8">
    <location>
        <begin position="64"/>
        <end position="305"/>
    </location>
</feature>
<evidence type="ECO:0000256" key="2">
    <source>
        <dbReference type="ARBA" id="ARBA00005182"/>
    </source>
</evidence>